<dbReference type="RefSeq" id="WP_320426039.1">
    <property type="nucleotide sequence ID" value="NZ_JAXCLA010000009.1"/>
</dbReference>
<dbReference type="SUPFAM" id="SSF48295">
    <property type="entry name" value="TrpR-like"/>
    <property type="match status" value="1"/>
</dbReference>
<dbReference type="InterPro" id="IPR010921">
    <property type="entry name" value="Trp_repressor/repl_initiator"/>
</dbReference>
<proteinExistence type="predicted"/>
<evidence type="ECO:0000313" key="2">
    <source>
        <dbReference type="Proteomes" id="UP001285263"/>
    </source>
</evidence>
<keyword evidence="2" id="KW-1185">Reference proteome</keyword>
<dbReference type="Gene3D" id="1.10.10.60">
    <property type="entry name" value="Homeodomain-like"/>
    <property type="match status" value="1"/>
</dbReference>
<gene>
    <name evidence="1" type="ORF">SNE35_26480</name>
</gene>
<sequence>MDQAAPGRRRRIHSAEFKAQAVQASQQPGVSMASVAMAHGINANLLRRWVHERAQPLVDAVTVSEKPVGFISLPMPAPAAPPTPSAESVRIEVRRGATTIVLTWPVGAADACAACMRELLR</sequence>
<accession>A0ABU5DP27</accession>
<protein>
    <submittedName>
        <fullName evidence="1">Transposase</fullName>
    </submittedName>
</protein>
<comment type="caution">
    <text evidence="1">The sequence shown here is derived from an EMBL/GenBank/DDBJ whole genome shotgun (WGS) entry which is preliminary data.</text>
</comment>
<dbReference type="Proteomes" id="UP001285263">
    <property type="component" value="Unassembled WGS sequence"/>
</dbReference>
<dbReference type="InterPro" id="IPR002514">
    <property type="entry name" value="Transposase_8"/>
</dbReference>
<organism evidence="1 2">
    <name type="scientific">Roseateles agri</name>
    <dbReference type="NCBI Taxonomy" id="3098619"/>
    <lineage>
        <taxon>Bacteria</taxon>
        <taxon>Pseudomonadati</taxon>
        <taxon>Pseudomonadota</taxon>
        <taxon>Betaproteobacteria</taxon>
        <taxon>Burkholderiales</taxon>
        <taxon>Sphaerotilaceae</taxon>
        <taxon>Roseateles</taxon>
    </lineage>
</organism>
<dbReference type="NCBIfam" id="NF047595">
    <property type="entry name" value="IS66_ISRel24_TnpA"/>
    <property type="match status" value="1"/>
</dbReference>
<dbReference type="Pfam" id="PF01527">
    <property type="entry name" value="HTH_Tnp_1"/>
    <property type="match status" value="1"/>
</dbReference>
<evidence type="ECO:0000313" key="1">
    <source>
        <dbReference type="EMBL" id="MDY0748075.1"/>
    </source>
</evidence>
<reference evidence="1 2" key="1">
    <citation type="submission" date="2023-11" db="EMBL/GenBank/DDBJ databases">
        <title>Paucibacter sp. nov., isolated from fresh soil in Korea.</title>
        <authorList>
            <person name="Le N.T.T."/>
        </authorList>
    </citation>
    <scope>NUCLEOTIDE SEQUENCE [LARGE SCALE GENOMIC DNA]</scope>
    <source>
        <strain evidence="1 2">R3-3</strain>
    </source>
</reference>
<name>A0ABU5DP27_9BURK</name>
<dbReference type="EMBL" id="JAXCLA010000009">
    <property type="protein sequence ID" value="MDY0748075.1"/>
    <property type="molecule type" value="Genomic_DNA"/>
</dbReference>